<evidence type="ECO:0000256" key="5">
    <source>
        <dbReference type="ARBA" id="ARBA00023136"/>
    </source>
</evidence>
<organism evidence="10 11">
    <name type="scientific">Larkinella bovis</name>
    <dbReference type="NCBI Taxonomy" id="683041"/>
    <lineage>
        <taxon>Bacteria</taxon>
        <taxon>Pseudomonadati</taxon>
        <taxon>Bacteroidota</taxon>
        <taxon>Cytophagia</taxon>
        <taxon>Cytophagales</taxon>
        <taxon>Spirosomataceae</taxon>
        <taxon>Larkinella</taxon>
    </lineage>
</organism>
<dbReference type="PANTHER" id="PTHR32309">
    <property type="entry name" value="TYROSINE-PROTEIN KINASE"/>
    <property type="match status" value="1"/>
</dbReference>
<comment type="subcellular location">
    <subcellularLocation>
        <location evidence="1">Cell membrane</location>
        <topology evidence="1">Multi-pass membrane protein</topology>
    </subcellularLocation>
</comment>
<sequence length="369" mass="41678">MSERSGMGMDEKDSGPPNRQPNWPTISPEKIIGILWRRRWRLLLIGGLFGLVGVAVALLTTPEYVSEARIVPEMNQSSGDMFRKLASAAGFAGIDFGDAEGLDAVRPDLYPNVLQSMPFILYLLERPVLTKDGTRKTVSAILLEHRTVFGKGVSSEQTDAVRKGNARQPVRLTQEQQDLLEDIQTRISARMDTRSGIITISAKMPDPVAVAAVTQLAMDYLTQYVTTYRTGKVRQDLQFYTNRLNEARKRFETAQYNLYQYNDRHKYMIVQAATMEKKQLEAELAISETVYSELAKQHEQAKIKVQERTPVFKVLEPPKIPLKRVSPRRTVLVFMYTMVGFMVGSLFLIIIGSGTLGIVRQRMREVTTA</sequence>
<feature type="transmembrane region" description="Helical" evidence="8">
    <location>
        <begin position="40"/>
        <end position="59"/>
    </location>
</feature>
<accession>A0ABW0I6J5</accession>
<proteinExistence type="predicted"/>
<dbReference type="Pfam" id="PF02706">
    <property type="entry name" value="Wzz"/>
    <property type="match status" value="1"/>
</dbReference>
<feature type="compositionally biased region" description="Basic and acidic residues" evidence="7">
    <location>
        <begin position="1"/>
        <end position="14"/>
    </location>
</feature>
<dbReference type="InterPro" id="IPR003856">
    <property type="entry name" value="LPS_length_determ_N"/>
</dbReference>
<evidence type="ECO:0000313" key="10">
    <source>
        <dbReference type="EMBL" id="MFC5409146.1"/>
    </source>
</evidence>
<feature type="coiled-coil region" evidence="6">
    <location>
        <begin position="237"/>
        <end position="297"/>
    </location>
</feature>
<feature type="transmembrane region" description="Helical" evidence="8">
    <location>
        <begin position="333"/>
        <end position="359"/>
    </location>
</feature>
<dbReference type="Proteomes" id="UP001596106">
    <property type="component" value="Unassembled WGS sequence"/>
</dbReference>
<keyword evidence="11" id="KW-1185">Reference proteome</keyword>
<evidence type="ECO:0000313" key="11">
    <source>
        <dbReference type="Proteomes" id="UP001596106"/>
    </source>
</evidence>
<gene>
    <name evidence="10" type="ORF">ACFPMF_07510</name>
</gene>
<evidence type="ECO:0000256" key="1">
    <source>
        <dbReference type="ARBA" id="ARBA00004651"/>
    </source>
</evidence>
<comment type="caution">
    <text evidence="10">The sequence shown here is derived from an EMBL/GenBank/DDBJ whole genome shotgun (WGS) entry which is preliminary data.</text>
</comment>
<reference evidence="11" key="1">
    <citation type="journal article" date="2019" name="Int. J. Syst. Evol. Microbiol.">
        <title>The Global Catalogue of Microorganisms (GCM) 10K type strain sequencing project: providing services to taxonomists for standard genome sequencing and annotation.</title>
        <authorList>
            <consortium name="The Broad Institute Genomics Platform"/>
            <consortium name="The Broad Institute Genome Sequencing Center for Infectious Disease"/>
            <person name="Wu L."/>
            <person name="Ma J."/>
        </authorList>
    </citation>
    <scope>NUCLEOTIDE SEQUENCE [LARGE SCALE GENOMIC DNA]</scope>
    <source>
        <strain evidence="11">CCUG 55250</strain>
    </source>
</reference>
<evidence type="ECO:0000256" key="3">
    <source>
        <dbReference type="ARBA" id="ARBA00022692"/>
    </source>
</evidence>
<evidence type="ECO:0000256" key="8">
    <source>
        <dbReference type="SAM" id="Phobius"/>
    </source>
</evidence>
<protein>
    <submittedName>
        <fullName evidence="10">Wzz/FepE/Etk N-terminal domain-containing protein</fullName>
    </submittedName>
</protein>
<dbReference type="PANTHER" id="PTHR32309:SF13">
    <property type="entry name" value="FERRIC ENTEROBACTIN TRANSPORT PROTEIN FEPE"/>
    <property type="match status" value="1"/>
</dbReference>
<name>A0ABW0I6J5_9BACT</name>
<evidence type="ECO:0000256" key="6">
    <source>
        <dbReference type="SAM" id="Coils"/>
    </source>
</evidence>
<feature type="region of interest" description="Disordered" evidence="7">
    <location>
        <begin position="1"/>
        <end position="24"/>
    </location>
</feature>
<keyword evidence="2" id="KW-1003">Cell membrane</keyword>
<evidence type="ECO:0000256" key="2">
    <source>
        <dbReference type="ARBA" id="ARBA00022475"/>
    </source>
</evidence>
<dbReference type="RefSeq" id="WP_379842785.1">
    <property type="nucleotide sequence ID" value="NZ_JBHSMA010000002.1"/>
</dbReference>
<evidence type="ECO:0000256" key="4">
    <source>
        <dbReference type="ARBA" id="ARBA00022989"/>
    </source>
</evidence>
<evidence type="ECO:0000256" key="7">
    <source>
        <dbReference type="SAM" id="MobiDB-lite"/>
    </source>
</evidence>
<dbReference type="InterPro" id="IPR050445">
    <property type="entry name" value="Bact_polysacc_biosynth/exp"/>
</dbReference>
<evidence type="ECO:0000259" key="9">
    <source>
        <dbReference type="Pfam" id="PF02706"/>
    </source>
</evidence>
<keyword evidence="5 8" id="KW-0472">Membrane</keyword>
<dbReference type="EMBL" id="JBHSMA010000002">
    <property type="protein sequence ID" value="MFC5409146.1"/>
    <property type="molecule type" value="Genomic_DNA"/>
</dbReference>
<feature type="domain" description="Polysaccharide chain length determinant N-terminal" evidence="9">
    <location>
        <begin position="30"/>
        <end position="78"/>
    </location>
</feature>
<keyword evidence="4 8" id="KW-1133">Transmembrane helix</keyword>
<keyword evidence="6" id="KW-0175">Coiled coil</keyword>
<keyword evidence="3 8" id="KW-0812">Transmembrane</keyword>